<evidence type="ECO:0000256" key="1">
    <source>
        <dbReference type="ARBA" id="ARBA00012513"/>
    </source>
</evidence>
<keyword evidence="6" id="KW-0067">ATP-binding</keyword>
<feature type="region of interest" description="Disordered" evidence="9">
    <location>
        <begin position="303"/>
        <end position="329"/>
    </location>
</feature>
<protein>
    <recommendedName>
        <fullName evidence="1">non-specific serine/threonine protein kinase</fullName>
        <ecNumber evidence="1">2.7.11.1</ecNumber>
    </recommendedName>
</protein>
<dbReference type="RefSeq" id="WP_002849010.1">
    <property type="nucleotide sequence ID" value="NZ_ADKM02000069.1"/>
</dbReference>
<gene>
    <name evidence="12" type="ORF">CUS_5494</name>
</gene>
<dbReference type="STRING" id="246199.CUS_5494"/>
<evidence type="ECO:0000256" key="10">
    <source>
        <dbReference type="SAM" id="Phobius"/>
    </source>
</evidence>
<dbReference type="AlphaFoldDB" id="E9SBL5"/>
<evidence type="ECO:0000256" key="8">
    <source>
        <dbReference type="ARBA" id="ARBA00048679"/>
    </source>
</evidence>
<evidence type="ECO:0000259" key="11">
    <source>
        <dbReference type="PROSITE" id="PS50011"/>
    </source>
</evidence>
<keyword evidence="4" id="KW-0547">Nucleotide-binding</keyword>
<evidence type="ECO:0000256" key="4">
    <source>
        <dbReference type="ARBA" id="ARBA00022741"/>
    </source>
</evidence>
<dbReference type="GO" id="GO:0004674">
    <property type="term" value="F:protein serine/threonine kinase activity"/>
    <property type="evidence" value="ECO:0007669"/>
    <property type="project" value="UniProtKB-KW"/>
</dbReference>
<keyword evidence="10" id="KW-0812">Transmembrane</keyword>
<dbReference type="GO" id="GO:0005524">
    <property type="term" value="F:ATP binding"/>
    <property type="evidence" value="ECO:0007669"/>
    <property type="project" value="UniProtKB-KW"/>
</dbReference>
<dbReference type="EC" id="2.7.11.1" evidence="1"/>
<comment type="caution">
    <text evidence="12">The sequence shown here is derived from an EMBL/GenBank/DDBJ whole genome shotgun (WGS) entry which is preliminary data.</text>
</comment>
<dbReference type="InterPro" id="IPR000719">
    <property type="entry name" value="Prot_kinase_dom"/>
</dbReference>
<dbReference type="OrthoDB" id="1766482at2"/>
<feature type="transmembrane region" description="Helical" evidence="10">
    <location>
        <begin position="338"/>
        <end position="362"/>
    </location>
</feature>
<dbReference type="PROSITE" id="PS50011">
    <property type="entry name" value="PROTEIN_KINASE_DOM"/>
    <property type="match status" value="1"/>
</dbReference>
<evidence type="ECO:0000313" key="13">
    <source>
        <dbReference type="Proteomes" id="UP000004259"/>
    </source>
</evidence>
<evidence type="ECO:0000256" key="9">
    <source>
        <dbReference type="SAM" id="MobiDB-lite"/>
    </source>
</evidence>
<evidence type="ECO:0000256" key="3">
    <source>
        <dbReference type="ARBA" id="ARBA00022679"/>
    </source>
</evidence>
<evidence type="ECO:0000313" key="12">
    <source>
        <dbReference type="EMBL" id="EGC03364.1"/>
    </source>
</evidence>
<dbReference type="Proteomes" id="UP000004259">
    <property type="component" value="Unassembled WGS sequence"/>
</dbReference>
<evidence type="ECO:0000256" key="6">
    <source>
        <dbReference type="ARBA" id="ARBA00022840"/>
    </source>
</evidence>
<dbReference type="InterPro" id="IPR011009">
    <property type="entry name" value="Kinase-like_dom_sf"/>
</dbReference>
<comment type="catalytic activity">
    <reaction evidence="8">
        <text>L-seryl-[protein] + ATP = O-phospho-L-seryl-[protein] + ADP + H(+)</text>
        <dbReference type="Rhea" id="RHEA:17989"/>
        <dbReference type="Rhea" id="RHEA-COMP:9863"/>
        <dbReference type="Rhea" id="RHEA-COMP:11604"/>
        <dbReference type="ChEBI" id="CHEBI:15378"/>
        <dbReference type="ChEBI" id="CHEBI:29999"/>
        <dbReference type="ChEBI" id="CHEBI:30616"/>
        <dbReference type="ChEBI" id="CHEBI:83421"/>
        <dbReference type="ChEBI" id="CHEBI:456216"/>
        <dbReference type="EC" id="2.7.11.1"/>
    </reaction>
</comment>
<dbReference type="PANTHER" id="PTHR43895">
    <property type="entry name" value="CALCIUM/CALMODULIN-DEPENDENT PROTEIN KINASE KINASE-RELATED"/>
    <property type="match status" value="1"/>
</dbReference>
<keyword evidence="2" id="KW-0723">Serine/threonine-protein kinase</keyword>
<dbReference type="EMBL" id="ADKM02000069">
    <property type="protein sequence ID" value="EGC03364.1"/>
    <property type="molecule type" value="Genomic_DNA"/>
</dbReference>
<evidence type="ECO:0000256" key="2">
    <source>
        <dbReference type="ARBA" id="ARBA00022527"/>
    </source>
</evidence>
<dbReference type="Gene3D" id="1.10.510.10">
    <property type="entry name" value="Transferase(Phosphotransferase) domain 1"/>
    <property type="match status" value="1"/>
</dbReference>
<dbReference type="PANTHER" id="PTHR43895:SF32">
    <property type="entry name" value="SERINE_THREONINE-PROTEIN KINASE CHK1"/>
    <property type="match status" value="1"/>
</dbReference>
<evidence type="ECO:0000256" key="5">
    <source>
        <dbReference type="ARBA" id="ARBA00022777"/>
    </source>
</evidence>
<keyword evidence="10" id="KW-1133">Transmembrane helix</keyword>
<name>E9SBL5_RUMAL</name>
<dbReference type="SUPFAM" id="SSF56112">
    <property type="entry name" value="Protein kinase-like (PK-like)"/>
    <property type="match status" value="1"/>
</dbReference>
<proteinExistence type="predicted"/>
<accession>E9SBL5</accession>
<comment type="catalytic activity">
    <reaction evidence="7">
        <text>L-threonyl-[protein] + ATP = O-phospho-L-threonyl-[protein] + ADP + H(+)</text>
        <dbReference type="Rhea" id="RHEA:46608"/>
        <dbReference type="Rhea" id="RHEA-COMP:11060"/>
        <dbReference type="Rhea" id="RHEA-COMP:11605"/>
        <dbReference type="ChEBI" id="CHEBI:15378"/>
        <dbReference type="ChEBI" id="CHEBI:30013"/>
        <dbReference type="ChEBI" id="CHEBI:30616"/>
        <dbReference type="ChEBI" id="CHEBI:61977"/>
        <dbReference type="ChEBI" id="CHEBI:456216"/>
        <dbReference type="EC" id="2.7.11.1"/>
    </reaction>
</comment>
<evidence type="ECO:0000256" key="7">
    <source>
        <dbReference type="ARBA" id="ARBA00047899"/>
    </source>
</evidence>
<dbReference type="SMART" id="SM00220">
    <property type="entry name" value="S_TKc"/>
    <property type="match status" value="1"/>
</dbReference>
<dbReference type="eggNOG" id="COG0515">
    <property type="taxonomic scope" value="Bacteria"/>
</dbReference>
<dbReference type="GO" id="GO:0007165">
    <property type="term" value="P:signal transduction"/>
    <property type="evidence" value="ECO:0007669"/>
    <property type="project" value="TreeGrafter"/>
</dbReference>
<dbReference type="Pfam" id="PF00069">
    <property type="entry name" value="Pkinase"/>
    <property type="match status" value="1"/>
</dbReference>
<feature type="domain" description="Protein kinase" evidence="11">
    <location>
        <begin position="19"/>
        <end position="275"/>
    </location>
</feature>
<reference evidence="12 13" key="1">
    <citation type="submission" date="2011-02" db="EMBL/GenBank/DDBJ databases">
        <authorList>
            <person name="Nelson K.E."/>
            <person name="Sutton G."/>
            <person name="Torralba M."/>
            <person name="Durkin S."/>
            <person name="Harkins D."/>
            <person name="Montgomery R."/>
            <person name="Ziemer C."/>
            <person name="Klaassens E."/>
            <person name="Ocuiv P."/>
            <person name="Morrison M."/>
        </authorList>
    </citation>
    <scope>NUCLEOTIDE SEQUENCE [LARGE SCALE GENOMIC DNA]</scope>
    <source>
        <strain evidence="12 13">8</strain>
    </source>
</reference>
<sequence>MDNGLERRMSNYEPLWNEWYIDSFAGENPTGVMYRLKDKNGRKSAVRVLTVDSRVSKRPLSELTSAAIGRINDKMRLAGEAFIVSARNFTVKNHENIGSAPVAADILVQTDEYEPLSAITAKGQLPYMTARKLADNICRGLRTAHKAGFTFGDICPENIWVDSEGHFCLDAPCTFDPKRADPTYAAPETQTEGFDPYKADIYSYGLVLYRIFNGGLLPLQQPDGDPAEAVRARMNGAAFDPPRGAPPELQRFIMQCCMAHPETRYESMDEVYRVLRQLTVDHVPTEYEECNFCDICTPTPRPKKQTVHPVSQPKEVQPNQPQTEEQPREIRESKGMKLYVMVLLYILLFAGVGFLLFSIFFLK</sequence>
<keyword evidence="10" id="KW-0472">Membrane</keyword>
<keyword evidence="13" id="KW-1185">Reference proteome</keyword>
<keyword evidence="5" id="KW-0418">Kinase</keyword>
<organism evidence="12 13">
    <name type="scientific">Ruminococcus albus 8</name>
    <dbReference type="NCBI Taxonomy" id="246199"/>
    <lineage>
        <taxon>Bacteria</taxon>
        <taxon>Bacillati</taxon>
        <taxon>Bacillota</taxon>
        <taxon>Clostridia</taxon>
        <taxon>Eubacteriales</taxon>
        <taxon>Oscillospiraceae</taxon>
        <taxon>Ruminococcus</taxon>
    </lineage>
</organism>
<keyword evidence="3" id="KW-0808">Transferase</keyword>